<evidence type="ECO:0000313" key="2">
    <source>
        <dbReference type="Proteomes" id="UP000595140"/>
    </source>
</evidence>
<evidence type="ECO:0000313" key="1">
    <source>
        <dbReference type="EMBL" id="VFQ98037.1"/>
    </source>
</evidence>
<protein>
    <submittedName>
        <fullName evidence="1">Uncharacterized protein</fullName>
    </submittedName>
</protein>
<sequence>MQSISWQGTYSAVCEGPIRILAGQNSEWPSFCSHGGLGFSLPCVSNALKFEPHETSFPWEGITKSD</sequence>
<dbReference type="Proteomes" id="UP000595140">
    <property type="component" value="Unassembled WGS sequence"/>
</dbReference>
<name>A0A484NBU6_9ASTE</name>
<organism evidence="1 2">
    <name type="scientific">Cuscuta campestris</name>
    <dbReference type="NCBI Taxonomy" id="132261"/>
    <lineage>
        <taxon>Eukaryota</taxon>
        <taxon>Viridiplantae</taxon>
        <taxon>Streptophyta</taxon>
        <taxon>Embryophyta</taxon>
        <taxon>Tracheophyta</taxon>
        <taxon>Spermatophyta</taxon>
        <taxon>Magnoliopsida</taxon>
        <taxon>eudicotyledons</taxon>
        <taxon>Gunneridae</taxon>
        <taxon>Pentapetalae</taxon>
        <taxon>asterids</taxon>
        <taxon>lamiids</taxon>
        <taxon>Solanales</taxon>
        <taxon>Convolvulaceae</taxon>
        <taxon>Cuscuteae</taxon>
        <taxon>Cuscuta</taxon>
        <taxon>Cuscuta subgen. Grammica</taxon>
        <taxon>Cuscuta sect. Cleistogrammica</taxon>
    </lineage>
</organism>
<keyword evidence="2" id="KW-1185">Reference proteome</keyword>
<reference evidence="1 2" key="1">
    <citation type="submission" date="2018-04" db="EMBL/GenBank/DDBJ databases">
        <authorList>
            <person name="Vogel A."/>
        </authorList>
    </citation>
    <scope>NUCLEOTIDE SEQUENCE [LARGE SCALE GENOMIC DNA]</scope>
</reference>
<dbReference type="EMBL" id="OOIL02006556">
    <property type="protein sequence ID" value="VFQ98037.1"/>
    <property type="molecule type" value="Genomic_DNA"/>
</dbReference>
<proteinExistence type="predicted"/>
<accession>A0A484NBU6</accession>
<gene>
    <name evidence="1" type="ORF">CCAM_LOCUS39813</name>
</gene>
<dbReference type="AlphaFoldDB" id="A0A484NBU6"/>